<evidence type="ECO:0000313" key="6">
    <source>
        <dbReference type="Proteomes" id="UP000032611"/>
    </source>
</evidence>
<keyword evidence="3" id="KW-0804">Transcription</keyword>
<dbReference type="InterPro" id="IPR000792">
    <property type="entry name" value="Tscrpt_reg_LuxR_C"/>
</dbReference>
<dbReference type="Gene3D" id="1.10.10.10">
    <property type="entry name" value="Winged helix-like DNA-binding domain superfamily/Winged helix DNA-binding domain"/>
    <property type="match status" value="1"/>
</dbReference>
<evidence type="ECO:0000256" key="3">
    <source>
        <dbReference type="ARBA" id="ARBA00023163"/>
    </source>
</evidence>
<evidence type="ECO:0000259" key="4">
    <source>
        <dbReference type="PROSITE" id="PS50043"/>
    </source>
</evidence>
<evidence type="ECO:0000313" key="5">
    <source>
        <dbReference type="EMBL" id="AJY45683.1"/>
    </source>
</evidence>
<proteinExistence type="predicted"/>
<dbReference type="PROSITE" id="PS00622">
    <property type="entry name" value="HTH_LUXR_1"/>
    <property type="match status" value="1"/>
</dbReference>
<dbReference type="STRING" id="1486262.TM49_08310"/>
<dbReference type="RefSeq" id="WP_052699769.1">
    <property type="nucleotide sequence ID" value="NZ_CP010803.1"/>
</dbReference>
<evidence type="ECO:0000256" key="1">
    <source>
        <dbReference type="ARBA" id="ARBA00023015"/>
    </source>
</evidence>
<dbReference type="SUPFAM" id="SSF75516">
    <property type="entry name" value="Pheromone-binding domain of LuxR-like quorum-sensing transcription factors"/>
    <property type="match status" value="1"/>
</dbReference>
<name>A0A0D5LQR4_MAREN</name>
<keyword evidence="6" id="KW-1185">Reference proteome</keyword>
<dbReference type="InterPro" id="IPR005143">
    <property type="entry name" value="TF_LuxR_autoind-bd_dom"/>
</dbReference>
<dbReference type="GO" id="GO:0006355">
    <property type="term" value="P:regulation of DNA-templated transcription"/>
    <property type="evidence" value="ECO:0007669"/>
    <property type="project" value="InterPro"/>
</dbReference>
<dbReference type="SUPFAM" id="SSF46894">
    <property type="entry name" value="C-terminal effector domain of the bipartite response regulators"/>
    <property type="match status" value="1"/>
</dbReference>
<dbReference type="InterPro" id="IPR036388">
    <property type="entry name" value="WH-like_DNA-bd_sf"/>
</dbReference>
<dbReference type="SMART" id="SM00421">
    <property type="entry name" value="HTH_LUXR"/>
    <property type="match status" value="1"/>
</dbReference>
<feature type="domain" description="HTH luxR-type" evidence="4">
    <location>
        <begin position="155"/>
        <end position="220"/>
    </location>
</feature>
<dbReference type="Proteomes" id="UP000032611">
    <property type="component" value="Chromosome"/>
</dbReference>
<keyword evidence="1" id="KW-0805">Transcription regulation</keyword>
<dbReference type="PANTHER" id="PTHR44688:SF16">
    <property type="entry name" value="DNA-BINDING TRANSCRIPTIONAL ACTIVATOR DEVR_DOSR"/>
    <property type="match status" value="1"/>
</dbReference>
<dbReference type="GO" id="GO:0003677">
    <property type="term" value="F:DNA binding"/>
    <property type="evidence" value="ECO:0007669"/>
    <property type="project" value="UniProtKB-KW"/>
</dbReference>
<dbReference type="KEGG" id="mey:TM49_08310"/>
<evidence type="ECO:0000256" key="2">
    <source>
        <dbReference type="ARBA" id="ARBA00023125"/>
    </source>
</evidence>
<dbReference type="PROSITE" id="PS50043">
    <property type="entry name" value="HTH_LUXR_2"/>
    <property type="match status" value="1"/>
</dbReference>
<dbReference type="Pfam" id="PF00196">
    <property type="entry name" value="GerE"/>
    <property type="match status" value="1"/>
</dbReference>
<dbReference type="Pfam" id="PF03472">
    <property type="entry name" value="Autoind_bind"/>
    <property type="match status" value="1"/>
</dbReference>
<dbReference type="PRINTS" id="PR00038">
    <property type="entry name" value="HTHLUXR"/>
</dbReference>
<keyword evidence="2" id="KW-0238">DNA-binding</keyword>
<protein>
    <recommendedName>
        <fullName evidence="4">HTH luxR-type domain-containing protein</fullName>
    </recommendedName>
</protein>
<dbReference type="PATRIC" id="fig|1486262.3.peg.1718"/>
<dbReference type="HOGENOM" id="CLU_072786_4_2_5"/>
<dbReference type="InterPro" id="IPR036693">
    <property type="entry name" value="TF_LuxR_autoind-bd_dom_sf"/>
</dbReference>
<dbReference type="InterPro" id="IPR016032">
    <property type="entry name" value="Sig_transdc_resp-reg_C-effctor"/>
</dbReference>
<dbReference type="Gene3D" id="3.30.450.80">
    <property type="entry name" value="Transcription factor LuxR-like, autoinducer-binding domain"/>
    <property type="match status" value="1"/>
</dbReference>
<sequence length="223" mass="24729">MKTADGLFPVVKRMATAFGFRHVTFLDFPDSGSEKIVPLVHMTTLPIPLLNVYDAAGLLPTSPIAATARKRPAAPLQWQLQELIDPSDEARAPVRKRMERMRMSMGIICSVPSPQGRLAVLFLGDRRPLTTEEERDLAVLAERAANRFEELSNESSRSHTLLSARELEVVRWSAEGKTSSEIGCIIGLSDHTVNAYLANAIRKLDCVNRTQLVAKAIRLKLID</sequence>
<dbReference type="CDD" id="cd06170">
    <property type="entry name" value="LuxR_C_like"/>
    <property type="match status" value="1"/>
</dbReference>
<dbReference type="PANTHER" id="PTHR44688">
    <property type="entry name" value="DNA-BINDING TRANSCRIPTIONAL ACTIVATOR DEVR_DOSR"/>
    <property type="match status" value="1"/>
</dbReference>
<organism evidence="5 6">
    <name type="scientific">Martelella endophytica</name>
    <dbReference type="NCBI Taxonomy" id="1486262"/>
    <lineage>
        <taxon>Bacteria</taxon>
        <taxon>Pseudomonadati</taxon>
        <taxon>Pseudomonadota</taxon>
        <taxon>Alphaproteobacteria</taxon>
        <taxon>Hyphomicrobiales</taxon>
        <taxon>Aurantimonadaceae</taxon>
        <taxon>Martelella</taxon>
    </lineage>
</organism>
<gene>
    <name evidence="5" type="ORF">TM49_08310</name>
</gene>
<reference evidence="5 6" key="1">
    <citation type="journal article" date="2015" name="Genome Announc.">
        <title>Complete genome sequence of Martelella endophytica YC6887, which has antifungal activity associated with a halophyte.</title>
        <authorList>
            <person name="Khan A."/>
            <person name="Khan H."/>
            <person name="Chung E.J."/>
            <person name="Hossain M.T."/>
            <person name="Chung Y.R."/>
        </authorList>
    </citation>
    <scope>NUCLEOTIDE SEQUENCE [LARGE SCALE GENOMIC DNA]</scope>
    <source>
        <strain evidence="5">YC6887</strain>
    </source>
</reference>
<dbReference type="EMBL" id="CP010803">
    <property type="protein sequence ID" value="AJY45683.1"/>
    <property type="molecule type" value="Genomic_DNA"/>
</dbReference>
<dbReference type="AlphaFoldDB" id="A0A0D5LQR4"/>
<dbReference type="OrthoDB" id="3170288at2"/>
<accession>A0A0D5LQR4</accession>